<comment type="caution">
    <text evidence="16">Lacks conserved residue(s) required for the propagation of feature annotation.</text>
</comment>
<evidence type="ECO:0000256" key="4">
    <source>
        <dbReference type="ARBA" id="ARBA00022530"/>
    </source>
</evidence>
<feature type="domain" description="EGF-like" evidence="17">
    <location>
        <begin position="1302"/>
        <end position="1336"/>
    </location>
</feature>
<dbReference type="SUPFAM" id="SSF110296">
    <property type="entry name" value="Oligoxyloglucan reducing end-specific cellobiohydrolase"/>
    <property type="match status" value="1"/>
</dbReference>
<evidence type="ECO:0000256" key="13">
    <source>
        <dbReference type="ARBA" id="ARBA00023900"/>
    </source>
</evidence>
<dbReference type="PROSITE" id="PS00022">
    <property type="entry name" value="EGF_1"/>
    <property type="match status" value="2"/>
</dbReference>
<comment type="similarity">
    <text evidence="12">Belongs to the reelin family.</text>
</comment>
<keyword evidence="19" id="KW-1185">Reference proteome</keyword>
<evidence type="ECO:0000256" key="14">
    <source>
        <dbReference type="ARBA" id="ARBA00044961"/>
    </source>
</evidence>
<name>A0ABY7FYB2_MYAAR</name>
<keyword evidence="7" id="KW-0378">Hydrolase</keyword>
<dbReference type="InterPro" id="IPR034968">
    <property type="entry name" value="Reelin"/>
</dbReference>
<dbReference type="InterPro" id="IPR049419">
    <property type="entry name" value="Reelin_subrepeat-B"/>
</dbReference>
<evidence type="ECO:0000256" key="8">
    <source>
        <dbReference type="ARBA" id="ARBA00022825"/>
    </source>
</evidence>
<dbReference type="InterPro" id="IPR000742">
    <property type="entry name" value="EGF"/>
</dbReference>
<comment type="subcellular location">
    <subcellularLocation>
        <location evidence="1">Secreted</location>
        <location evidence="1">Extracellular space</location>
        <location evidence="1">Extracellular matrix</location>
    </subcellularLocation>
</comment>
<feature type="disulfide bond" evidence="16">
    <location>
        <begin position="748"/>
        <end position="758"/>
    </location>
</feature>
<feature type="domain" description="EGF-like" evidence="17">
    <location>
        <begin position="744"/>
        <end position="776"/>
    </location>
</feature>
<keyword evidence="4" id="KW-0272">Extracellular matrix</keyword>
<keyword evidence="6" id="KW-0479">Metal-binding</keyword>
<dbReference type="PANTHER" id="PTHR11841">
    <property type="entry name" value="REELIN"/>
    <property type="match status" value="1"/>
</dbReference>
<sequence>MNGSVEPLDSGVWQTATGGVIGKYCNSRNPVLILANQESDKRVVTKDLNLKVGDVIQFKINVGCTNQFRWDHPVILQYWPRGGNGFKLVRQPCYPEMSCHGNHSEGSIYYAGPHGHWELVIIPVTEELAKYTQVENYSSNPDCQSDDPTPYGMVDSFIAQLISGEGFWAAILVLGAERLMPGMPCFWMGKDHITWSLLKVVEPKLYNGSKERIVIELPHEAKSDRTIFRWWQPLGYGGMTKAEWGLDSVTIGVNETNLDGFQDDFAGMMPDMFTWFQTESARFAETWDYQVTPSTFLQFDIAMGCDSLYNTVYGVMLEYSTNMDLQLLDLDGNNTAKPIVAMFGPLTTCDDGYDGEFCVLSRPLPMMLRDDFNRDKPQNDNWIEIHGGDTTKMCGTLVSGNALTFSDQCSNRFLRYYVMGECRLMLLGKMYMKEFTVWFGYTEQTQTSSSGIFTGFTCKKDQLRMAVTRDLVTTMLNTIEFYFLFGCNGKKMDWPRKESVLLQYSTNGGITWKLIKEMHYRNDSKPSLELPMDARNNSTRLRFWQPYNAGKMLSTWAVDNLFIGGMVMNPSSLADDFESGVPADSWLFVNDGEVAGYCEQNVRSDTVGAGETALVFRQGSDKGEHSVVTRDLNVGPMSVLQFDINVGCSSESTHKYPVKLEYSPDGGKTWKLVVPNCADVSTAHCHDSMMQTSLHYGGTSKYWRRVVIPLDDLYVCGTLRFRWYQGVIPEDDYGPEWAIDNVFIGMACMQHCLGHGKCGSTMMCTCDHGFLGDSCLSNQSLPIYMKEGFPLANGLDDLPEVLPLLDSFSSCSSELKAINNLLPWFFPASKLLDEKKWDIWSGGLVSKACGLLLDGYGLVFQNSGPRVLQTIKLDLSKATTVQFYIRLGCDSTPPDPATPPVYAQFTTNGGINWHTIEQFDFNEHSYKPSYVYIGGDYDGVEMLADDPGAPRDSTWTLTPGAVIEPVCGSLFNTLHFTEVQLLYSHDKGVTWQPVTRSCLPSHLNCEKYTFPRDSEFLSDMTSGWNRYNVPLPFHTRCDPRWGGFDCSAPTIDLPVYLMICSLENPITGTKLLGERELNHVNLWHLDRLYILQGFVTIMLPDDAKRNGTAINFAQFKNSGQNEDDWLIDNLRIGGRNVNPDMMMSDFTYGIDPAEWKTFDNIKTGVHCERSEVASGEIVDDESATITTQDLNIHEGHMLQFWYNIGCMRPWNASVAPVHLQYYRLRGMTWAYVTPQCLSNDPDCLVGPSMASVYYGDPMGMWQRVIIPLEGMTQSKATRFRWQQRPVNDDEAITNFGLTDVYIGPSCQDMCGGHDNCHTQTFPSCICDPGHHGDNCYPWDAENKRELKDTFNNGEVDKSKWLLVQGGTVQDSCTPLVELTSQLMD</sequence>
<evidence type="ECO:0000256" key="15">
    <source>
        <dbReference type="ARBA" id="ARBA00046064"/>
    </source>
</evidence>
<evidence type="ECO:0000256" key="7">
    <source>
        <dbReference type="ARBA" id="ARBA00022801"/>
    </source>
</evidence>
<dbReference type="Proteomes" id="UP001164746">
    <property type="component" value="Chromosome 14"/>
</dbReference>
<keyword evidence="11" id="KW-0130">Cell adhesion</keyword>
<proteinExistence type="inferred from homology"/>
<feature type="disulfide bond" evidence="16">
    <location>
        <begin position="1326"/>
        <end position="1335"/>
    </location>
</feature>
<evidence type="ECO:0000256" key="2">
    <source>
        <dbReference type="ARBA" id="ARBA00022473"/>
    </source>
</evidence>
<dbReference type="PROSITE" id="PS01186">
    <property type="entry name" value="EGF_2"/>
    <property type="match status" value="1"/>
</dbReference>
<dbReference type="PROSITE" id="PS50026">
    <property type="entry name" value="EGF_3"/>
    <property type="match status" value="2"/>
</dbReference>
<evidence type="ECO:0000256" key="3">
    <source>
        <dbReference type="ARBA" id="ARBA00022525"/>
    </source>
</evidence>
<evidence type="ECO:0000256" key="11">
    <source>
        <dbReference type="ARBA" id="ARBA00022889"/>
    </source>
</evidence>
<feature type="disulfide bond" evidence="16">
    <location>
        <begin position="1306"/>
        <end position="1316"/>
    </location>
</feature>
<evidence type="ECO:0000256" key="10">
    <source>
        <dbReference type="ARBA" id="ARBA00022837"/>
    </source>
</evidence>
<evidence type="ECO:0000256" key="6">
    <source>
        <dbReference type="ARBA" id="ARBA00022723"/>
    </source>
</evidence>
<evidence type="ECO:0000256" key="5">
    <source>
        <dbReference type="ARBA" id="ARBA00022670"/>
    </source>
</evidence>
<feature type="disulfide bond" evidence="16">
    <location>
        <begin position="766"/>
        <end position="775"/>
    </location>
</feature>
<comment type="subunit">
    <text evidence="14">Oligomer of disulfide-linked homodimers.</text>
</comment>
<keyword evidence="9" id="KW-0862">Zinc</keyword>
<evidence type="ECO:0000256" key="1">
    <source>
        <dbReference type="ARBA" id="ARBA00004498"/>
    </source>
</evidence>
<dbReference type="EMBL" id="CP111025">
    <property type="protein sequence ID" value="WAR25716.1"/>
    <property type="molecule type" value="Genomic_DNA"/>
</dbReference>
<evidence type="ECO:0000256" key="9">
    <source>
        <dbReference type="ARBA" id="ARBA00022833"/>
    </source>
</evidence>
<keyword evidence="10" id="KW-0106">Calcium</keyword>
<evidence type="ECO:0000313" key="18">
    <source>
        <dbReference type="EMBL" id="WAR25716.1"/>
    </source>
</evidence>
<keyword evidence="8" id="KW-0720">Serine protease</keyword>
<comment type="function">
    <text evidence="15">Extracellular matrix serine protease secreted by pioneer neurons that plays a role in layering of neurons in the cerebral cortex and cerebellum by coordinating cell positioning during neurodevelopment. Regulates microtubule function in neurons and neuronal migration. Binding to the extracellular domains of lipoprotein receptors VLDLR and LRP8/APOER2 induces tyrosine phosphorylation of DAB1 and modulation of TAU phosphorylation. Affects migration of sympathetic preganglionic neurons in the spinal cord, where it seems to act as a barrier to neuronal migration. Enzymatic activity is important for the modulation of cell adhesion.</text>
</comment>
<keyword evidence="16" id="KW-0245">EGF-like domain</keyword>
<evidence type="ECO:0000259" key="17">
    <source>
        <dbReference type="PROSITE" id="PS50026"/>
    </source>
</evidence>
<keyword evidence="16" id="KW-1015">Disulfide bond</keyword>
<evidence type="ECO:0000256" key="16">
    <source>
        <dbReference type="PROSITE-ProRule" id="PRU00076"/>
    </source>
</evidence>
<dbReference type="PANTHER" id="PTHR11841:SF1">
    <property type="entry name" value="REELIN"/>
    <property type="match status" value="1"/>
</dbReference>
<gene>
    <name evidence="18" type="ORF">MAR_011420</name>
</gene>
<keyword evidence="5" id="KW-0645">Protease</keyword>
<evidence type="ECO:0000256" key="12">
    <source>
        <dbReference type="ARBA" id="ARBA00023773"/>
    </source>
</evidence>
<dbReference type="Pfam" id="PF21471">
    <property type="entry name" value="Reelin_subrepeat-B"/>
    <property type="match status" value="7"/>
</dbReference>
<accession>A0ABY7FYB2</accession>
<protein>
    <recommendedName>
        <fullName evidence="13">Reelin</fullName>
    </recommendedName>
</protein>
<reference evidence="18" key="1">
    <citation type="submission" date="2022-11" db="EMBL/GenBank/DDBJ databases">
        <title>Centuries of genome instability and evolution in soft-shell clam transmissible cancer (bioRxiv).</title>
        <authorList>
            <person name="Hart S.F.M."/>
            <person name="Yonemitsu M.A."/>
            <person name="Giersch R.M."/>
            <person name="Beal B.F."/>
            <person name="Arriagada G."/>
            <person name="Davis B.W."/>
            <person name="Ostrander E.A."/>
            <person name="Goff S.P."/>
            <person name="Metzger M.J."/>
        </authorList>
    </citation>
    <scope>NUCLEOTIDE SEQUENCE</scope>
    <source>
        <strain evidence="18">MELC-2E11</strain>
        <tissue evidence="18">Siphon/mantle</tissue>
    </source>
</reference>
<dbReference type="Gene3D" id="2.60.120.260">
    <property type="entry name" value="Galactose-binding domain-like"/>
    <property type="match status" value="9"/>
</dbReference>
<organism evidence="18 19">
    <name type="scientific">Mya arenaria</name>
    <name type="common">Soft-shell clam</name>
    <dbReference type="NCBI Taxonomy" id="6604"/>
    <lineage>
        <taxon>Eukaryota</taxon>
        <taxon>Metazoa</taxon>
        <taxon>Spiralia</taxon>
        <taxon>Lophotrochozoa</taxon>
        <taxon>Mollusca</taxon>
        <taxon>Bivalvia</taxon>
        <taxon>Autobranchia</taxon>
        <taxon>Heteroconchia</taxon>
        <taxon>Euheterodonta</taxon>
        <taxon>Imparidentia</taxon>
        <taxon>Neoheterodontei</taxon>
        <taxon>Myida</taxon>
        <taxon>Myoidea</taxon>
        <taxon>Myidae</taxon>
        <taxon>Mya</taxon>
    </lineage>
</organism>
<keyword evidence="2" id="KW-0217">Developmental protein</keyword>
<keyword evidence="3" id="KW-0964">Secreted</keyword>
<evidence type="ECO:0000313" key="19">
    <source>
        <dbReference type="Proteomes" id="UP001164746"/>
    </source>
</evidence>